<accession>A0AA39XYI4</accession>
<dbReference type="EMBL" id="JAULSV010000006">
    <property type="protein sequence ID" value="KAK0641876.1"/>
    <property type="molecule type" value="Genomic_DNA"/>
</dbReference>
<keyword evidence="3" id="KW-1185">Reference proteome</keyword>
<comment type="caution">
    <text evidence="2">The sequence shown here is derived from an EMBL/GenBank/DDBJ whole genome shotgun (WGS) entry which is preliminary data.</text>
</comment>
<keyword evidence="1" id="KW-1133">Transmembrane helix</keyword>
<keyword evidence="1" id="KW-0812">Transmembrane</keyword>
<name>A0AA39XYI4_9PEZI</name>
<evidence type="ECO:0000313" key="3">
    <source>
        <dbReference type="Proteomes" id="UP001174936"/>
    </source>
</evidence>
<evidence type="ECO:0000256" key="1">
    <source>
        <dbReference type="SAM" id="Phobius"/>
    </source>
</evidence>
<dbReference type="Proteomes" id="UP001174936">
    <property type="component" value="Unassembled WGS sequence"/>
</dbReference>
<proteinExistence type="predicted"/>
<sequence>MPTSGSGSGSGAGSTISFLITLLLLILLRFLAYQSSPGIRISLCNNLWLSSRFGFRLLWDVPHRHLCVSRLLLLILSGNGKAPIIDFLLLKNY</sequence>
<feature type="transmembrane region" description="Helical" evidence="1">
    <location>
        <begin position="12"/>
        <end position="32"/>
    </location>
</feature>
<keyword evidence="1" id="KW-0472">Membrane</keyword>
<dbReference type="AlphaFoldDB" id="A0AA39XYI4"/>
<reference evidence="2" key="1">
    <citation type="submission" date="2023-06" db="EMBL/GenBank/DDBJ databases">
        <title>Genome-scale phylogeny and comparative genomics of the fungal order Sordariales.</title>
        <authorList>
            <consortium name="Lawrence Berkeley National Laboratory"/>
            <person name="Hensen N."/>
            <person name="Bonometti L."/>
            <person name="Westerberg I."/>
            <person name="Brannstrom I.O."/>
            <person name="Guillou S."/>
            <person name="Cros-Aarteil S."/>
            <person name="Calhoun S."/>
            <person name="Haridas S."/>
            <person name="Kuo A."/>
            <person name="Mondo S."/>
            <person name="Pangilinan J."/>
            <person name="Riley R."/>
            <person name="Labutti K."/>
            <person name="Andreopoulos B."/>
            <person name="Lipzen A."/>
            <person name="Chen C."/>
            <person name="Yanf M."/>
            <person name="Daum C."/>
            <person name="Ng V."/>
            <person name="Clum A."/>
            <person name="Steindorff A."/>
            <person name="Ohm R."/>
            <person name="Martin F."/>
            <person name="Silar P."/>
            <person name="Natvig D."/>
            <person name="Lalanne C."/>
            <person name="Gautier V."/>
            <person name="Ament-Velasquez S.L."/>
            <person name="Kruys A."/>
            <person name="Hutchinson M.I."/>
            <person name="Powell A.J."/>
            <person name="Barry K."/>
            <person name="Miller A.N."/>
            <person name="Grigoriev I.V."/>
            <person name="Debuchy R."/>
            <person name="Gladieux P."/>
            <person name="Thoren M.H."/>
            <person name="Johannesson H."/>
        </authorList>
    </citation>
    <scope>NUCLEOTIDE SEQUENCE</scope>
    <source>
        <strain evidence="2">SMH2532-1</strain>
    </source>
</reference>
<evidence type="ECO:0000313" key="2">
    <source>
        <dbReference type="EMBL" id="KAK0641876.1"/>
    </source>
</evidence>
<organism evidence="2 3">
    <name type="scientific">Cercophora newfieldiana</name>
    <dbReference type="NCBI Taxonomy" id="92897"/>
    <lineage>
        <taxon>Eukaryota</taxon>
        <taxon>Fungi</taxon>
        <taxon>Dikarya</taxon>
        <taxon>Ascomycota</taxon>
        <taxon>Pezizomycotina</taxon>
        <taxon>Sordariomycetes</taxon>
        <taxon>Sordariomycetidae</taxon>
        <taxon>Sordariales</taxon>
        <taxon>Lasiosphaeriaceae</taxon>
        <taxon>Cercophora</taxon>
    </lineage>
</organism>
<gene>
    <name evidence="2" type="ORF">B0T16DRAFT_221752</name>
</gene>
<protein>
    <submittedName>
        <fullName evidence="2">Uncharacterized protein</fullName>
    </submittedName>
</protein>